<dbReference type="RefSeq" id="WP_068193075.1">
    <property type="nucleotide sequence ID" value="NZ_CP013909.1"/>
</dbReference>
<dbReference type="AlphaFoldDB" id="A0A0U3SHH4"/>
<protein>
    <recommendedName>
        <fullName evidence="3">GTPase</fullName>
    </recommendedName>
</protein>
<accession>A0A0U3SHH4</accession>
<name>A0A0U3SHH4_9BACT</name>
<organism evidence="1 2">
    <name type="scientific">Hymenobacter sedentarius</name>
    <dbReference type="NCBI Taxonomy" id="1411621"/>
    <lineage>
        <taxon>Bacteria</taxon>
        <taxon>Pseudomonadati</taxon>
        <taxon>Bacteroidota</taxon>
        <taxon>Cytophagia</taxon>
        <taxon>Cytophagales</taxon>
        <taxon>Hymenobacteraceae</taxon>
        <taxon>Hymenobacter</taxon>
    </lineage>
</organism>
<evidence type="ECO:0000313" key="1">
    <source>
        <dbReference type="EMBL" id="ALW85556.1"/>
    </source>
</evidence>
<evidence type="ECO:0008006" key="3">
    <source>
        <dbReference type="Google" id="ProtNLM"/>
    </source>
</evidence>
<reference evidence="1 2" key="1">
    <citation type="submission" date="2015-12" db="EMBL/GenBank/DDBJ databases">
        <authorList>
            <person name="Shamseldin A."/>
            <person name="Moawad H."/>
            <person name="Abd El-Rahim W.M."/>
            <person name="Sadowsky M.J."/>
        </authorList>
    </citation>
    <scope>NUCLEOTIDE SEQUENCE [LARGE SCALE GENOMIC DNA]</scope>
    <source>
        <strain evidence="1 2">DG5B</strain>
    </source>
</reference>
<dbReference type="OrthoDB" id="572467at2"/>
<dbReference type="Proteomes" id="UP000059542">
    <property type="component" value="Chromosome"/>
</dbReference>
<keyword evidence="2" id="KW-1185">Reference proteome</keyword>
<evidence type="ECO:0000313" key="2">
    <source>
        <dbReference type="Proteomes" id="UP000059542"/>
    </source>
</evidence>
<dbReference type="KEGG" id="hyg:AUC43_10910"/>
<gene>
    <name evidence="1" type="ORF">AUC43_10910</name>
</gene>
<dbReference type="EMBL" id="CP013909">
    <property type="protein sequence ID" value="ALW85556.1"/>
    <property type="molecule type" value="Genomic_DNA"/>
</dbReference>
<dbReference type="STRING" id="1411621.AUC43_10910"/>
<proteinExistence type="predicted"/>
<sequence length="125" mass="13696">MPQRLLFVYNADGGLLPSLKDAFHKVLSPATYPCSLCGLTYGATQMRPEWKQFVRALPVAVDFLHRDEFVRAHPQWRGQLLPAAFAVGVAGELSVFIRAEEMDATDLNGLMALVRARLEAPAAGA</sequence>